<reference evidence="3 4" key="1">
    <citation type="submission" date="2020-08" db="EMBL/GenBank/DDBJ databases">
        <title>Genomic Encyclopedia of Type Strains, Phase IV (KMG-IV): sequencing the most valuable type-strain genomes for metagenomic binning, comparative biology and taxonomic classification.</title>
        <authorList>
            <person name="Goeker M."/>
        </authorList>
    </citation>
    <scope>NUCLEOTIDE SEQUENCE [LARGE SCALE GENOMIC DNA]</scope>
    <source>
        <strain evidence="3 4">DSM 45615</strain>
    </source>
</reference>
<keyword evidence="2" id="KW-1133">Transmembrane helix</keyword>
<name>A0A840NXA0_9ACTN</name>
<comment type="caution">
    <text evidence="3">The sequence shown here is derived from an EMBL/GenBank/DDBJ whole genome shotgun (WGS) entry which is preliminary data.</text>
</comment>
<keyword evidence="4" id="KW-1185">Reference proteome</keyword>
<dbReference type="AlphaFoldDB" id="A0A840NXA0"/>
<feature type="compositionally biased region" description="Basic and acidic residues" evidence="1">
    <location>
        <begin position="61"/>
        <end position="74"/>
    </location>
</feature>
<evidence type="ECO:0000313" key="4">
    <source>
        <dbReference type="Proteomes" id="UP000578449"/>
    </source>
</evidence>
<proteinExistence type="predicted"/>
<feature type="region of interest" description="Disordered" evidence="1">
    <location>
        <begin position="45"/>
        <end position="74"/>
    </location>
</feature>
<dbReference type="Proteomes" id="UP000578449">
    <property type="component" value="Unassembled WGS sequence"/>
</dbReference>
<accession>A0A840NXA0</accession>
<sequence>MTETSRSSRSTRPPLGLTAGQWQTILLAVILAGVLLAVTLPPVLDSRDHDDQETGAAARLIRTEPRTLRSEGYL</sequence>
<gene>
    <name evidence="3" type="ORF">HNP84_001115</name>
</gene>
<feature type="transmembrane region" description="Helical" evidence="2">
    <location>
        <begin position="20"/>
        <end position="40"/>
    </location>
</feature>
<evidence type="ECO:0000313" key="3">
    <source>
        <dbReference type="EMBL" id="MBB5131409.1"/>
    </source>
</evidence>
<keyword evidence="2" id="KW-0812">Transmembrane</keyword>
<organism evidence="3 4">
    <name type="scientific">Thermocatellispora tengchongensis</name>
    <dbReference type="NCBI Taxonomy" id="1073253"/>
    <lineage>
        <taxon>Bacteria</taxon>
        <taxon>Bacillati</taxon>
        <taxon>Actinomycetota</taxon>
        <taxon>Actinomycetes</taxon>
        <taxon>Streptosporangiales</taxon>
        <taxon>Streptosporangiaceae</taxon>
        <taxon>Thermocatellispora</taxon>
    </lineage>
</organism>
<keyword evidence="2" id="KW-0472">Membrane</keyword>
<evidence type="ECO:0000256" key="1">
    <source>
        <dbReference type="SAM" id="MobiDB-lite"/>
    </source>
</evidence>
<protein>
    <submittedName>
        <fullName evidence="3">Uncharacterized protein</fullName>
    </submittedName>
</protein>
<dbReference type="RefSeq" id="WP_185048243.1">
    <property type="nucleotide sequence ID" value="NZ_BAABIX010000076.1"/>
</dbReference>
<evidence type="ECO:0000256" key="2">
    <source>
        <dbReference type="SAM" id="Phobius"/>
    </source>
</evidence>
<dbReference type="EMBL" id="JACHGN010000002">
    <property type="protein sequence ID" value="MBB5131409.1"/>
    <property type="molecule type" value="Genomic_DNA"/>
</dbReference>